<keyword evidence="2" id="KW-1185">Reference proteome</keyword>
<sequence length="262" mass="28893">MTCFYFSSLAKLKIRRGGVVDDIFPPPPISPTAPVTEITVLQVPEAMVSISSTTPLAPGIIEEVSSVPLPIGPLSPLEIFRRPDKRKAVVDGEGETAVPRRGTDGDRDVRYSWRARQGREVSSQGAEGRDKLDPAILKKLQAPSAIATTSVHKYWTSAFAKAVDNAKLMELLKLAEMYISQSHLLNCELYQVLAMKVDEIRSTVGRDEDIDALHLENKDLREQLAFSEDARVRAIYDITKAGTIQMACVQAQRTAESQLRAC</sequence>
<proteinExistence type="predicted"/>
<dbReference type="Proteomes" id="UP001604277">
    <property type="component" value="Unassembled WGS sequence"/>
</dbReference>
<organism evidence="1 2">
    <name type="scientific">Forsythia ovata</name>
    <dbReference type="NCBI Taxonomy" id="205694"/>
    <lineage>
        <taxon>Eukaryota</taxon>
        <taxon>Viridiplantae</taxon>
        <taxon>Streptophyta</taxon>
        <taxon>Embryophyta</taxon>
        <taxon>Tracheophyta</taxon>
        <taxon>Spermatophyta</taxon>
        <taxon>Magnoliopsida</taxon>
        <taxon>eudicotyledons</taxon>
        <taxon>Gunneridae</taxon>
        <taxon>Pentapetalae</taxon>
        <taxon>asterids</taxon>
        <taxon>lamiids</taxon>
        <taxon>Lamiales</taxon>
        <taxon>Oleaceae</taxon>
        <taxon>Forsythieae</taxon>
        <taxon>Forsythia</taxon>
    </lineage>
</organism>
<protein>
    <submittedName>
        <fullName evidence="1">Uncharacterized protein</fullName>
    </submittedName>
</protein>
<dbReference type="EMBL" id="JBFOLJ010000002">
    <property type="protein sequence ID" value="KAL2553190.1"/>
    <property type="molecule type" value="Genomic_DNA"/>
</dbReference>
<accession>A0ABD1WY45</accession>
<evidence type="ECO:0000313" key="2">
    <source>
        <dbReference type="Proteomes" id="UP001604277"/>
    </source>
</evidence>
<comment type="caution">
    <text evidence="1">The sequence shown here is derived from an EMBL/GenBank/DDBJ whole genome shotgun (WGS) entry which is preliminary data.</text>
</comment>
<evidence type="ECO:0000313" key="1">
    <source>
        <dbReference type="EMBL" id="KAL2553190.1"/>
    </source>
</evidence>
<name>A0ABD1WY45_9LAMI</name>
<dbReference type="AlphaFoldDB" id="A0ABD1WY45"/>
<gene>
    <name evidence="1" type="ORF">Fot_06809</name>
</gene>
<reference evidence="2" key="1">
    <citation type="submission" date="2024-07" db="EMBL/GenBank/DDBJ databases">
        <title>Two chromosome-level genome assemblies of Korean endemic species Abeliophyllum distichum and Forsythia ovata (Oleaceae).</title>
        <authorList>
            <person name="Jang H."/>
        </authorList>
    </citation>
    <scope>NUCLEOTIDE SEQUENCE [LARGE SCALE GENOMIC DNA]</scope>
</reference>